<name>A0A3M0BAB9_9AQUI</name>
<feature type="domain" description="CR-type" evidence="10">
    <location>
        <begin position="106"/>
        <end position="180"/>
    </location>
</feature>
<dbReference type="SUPFAM" id="SSF46565">
    <property type="entry name" value="Chaperone J-domain"/>
    <property type="match status" value="1"/>
</dbReference>
<evidence type="ECO:0000256" key="3">
    <source>
        <dbReference type="ARBA" id="ARBA00022737"/>
    </source>
</evidence>
<dbReference type="CDD" id="cd06257">
    <property type="entry name" value="DnaJ"/>
    <property type="match status" value="1"/>
</dbReference>
<feature type="domain" description="J" evidence="9">
    <location>
        <begin position="2"/>
        <end position="64"/>
    </location>
</feature>
<reference evidence="11 12" key="1">
    <citation type="submission" date="2018-10" db="EMBL/GenBank/DDBJ databases">
        <title>Genomic Encyclopedia of Archaeal and Bacterial Type Strains, Phase II (KMG-II): from individual species to whole genera.</title>
        <authorList>
            <person name="Goeker M."/>
        </authorList>
    </citation>
    <scope>NUCLEOTIDE SEQUENCE [LARGE SCALE GENOMIC DNA]</scope>
    <source>
        <strain evidence="11 12">VM1</strain>
    </source>
</reference>
<dbReference type="PANTHER" id="PTHR43096:SF52">
    <property type="entry name" value="DNAJ HOMOLOG 1, MITOCHONDRIAL-RELATED"/>
    <property type="match status" value="1"/>
</dbReference>
<evidence type="ECO:0000256" key="5">
    <source>
        <dbReference type="ARBA" id="ARBA00022833"/>
    </source>
</evidence>
<dbReference type="SUPFAM" id="SSF57938">
    <property type="entry name" value="DnaJ/Hsp40 cysteine-rich domain"/>
    <property type="match status" value="1"/>
</dbReference>
<dbReference type="GO" id="GO:0006260">
    <property type="term" value="P:DNA replication"/>
    <property type="evidence" value="ECO:0007669"/>
    <property type="project" value="UniProtKB-KW"/>
</dbReference>
<evidence type="ECO:0000256" key="4">
    <source>
        <dbReference type="ARBA" id="ARBA00022771"/>
    </source>
</evidence>
<gene>
    <name evidence="11" type="ORF">CLV39_1440</name>
</gene>
<evidence type="ECO:0000313" key="12">
    <source>
        <dbReference type="Proteomes" id="UP000280842"/>
    </source>
</evidence>
<dbReference type="Gene3D" id="2.60.260.20">
    <property type="entry name" value="Urease metallochaperone UreE, N-terminal domain"/>
    <property type="match status" value="2"/>
</dbReference>
<organism evidence="11 12">
    <name type="scientific">Hydrogenothermus marinus</name>
    <dbReference type="NCBI Taxonomy" id="133270"/>
    <lineage>
        <taxon>Bacteria</taxon>
        <taxon>Pseudomonadati</taxon>
        <taxon>Aquificota</taxon>
        <taxon>Aquificia</taxon>
        <taxon>Aquificales</taxon>
        <taxon>Hydrogenothermaceae</taxon>
        <taxon>Hydrogenothermus</taxon>
    </lineage>
</organism>
<evidence type="ECO:0000259" key="9">
    <source>
        <dbReference type="PROSITE" id="PS50076"/>
    </source>
</evidence>
<dbReference type="InterPro" id="IPR036869">
    <property type="entry name" value="J_dom_sf"/>
</dbReference>
<protein>
    <submittedName>
        <fullName evidence="11">Molecular chaperone DnaJ</fullName>
    </submittedName>
</protein>
<dbReference type="SUPFAM" id="SSF49493">
    <property type="entry name" value="HSP40/DnaJ peptide-binding domain"/>
    <property type="match status" value="2"/>
</dbReference>
<dbReference type="InterPro" id="IPR018253">
    <property type="entry name" value="DnaJ_domain_CS"/>
</dbReference>
<dbReference type="GO" id="GO:0051082">
    <property type="term" value="F:unfolded protein binding"/>
    <property type="evidence" value="ECO:0007669"/>
    <property type="project" value="InterPro"/>
</dbReference>
<keyword evidence="3" id="KW-0677">Repeat</keyword>
<keyword evidence="1" id="KW-0235">DNA replication</keyword>
<dbReference type="PRINTS" id="PR00625">
    <property type="entry name" value="JDOMAIN"/>
</dbReference>
<comment type="caution">
    <text evidence="11">The sequence shown here is derived from an EMBL/GenBank/DDBJ whole genome shotgun (WGS) entry which is preliminary data.</text>
</comment>
<evidence type="ECO:0000256" key="7">
    <source>
        <dbReference type="ARBA" id="ARBA00023186"/>
    </source>
</evidence>
<dbReference type="OrthoDB" id="9779889at2"/>
<dbReference type="PROSITE" id="PS50076">
    <property type="entry name" value="DNAJ_2"/>
    <property type="match status" value="1"/>
</dbReference>
<dbReference type="AlphaFoldDB" id="A0A3M0BAB9"/>
<evidence type="ECO:0000256" key="6">
    <source>
        <dbReference type="ARBA" id="ARBA00023016"/>
    </source>
</evidence>
<keyword evidence="2 8" id="KW-0479">Metal-binding</keyword>
<evidence type="ECO:0000259" key="10">
    <source>
        <dbReference type="PROSITE" id="PS51188"/>
    </source>
</evidence>
<keyword evidence="6" id="KW-0346">Stress response</keyword>
<dbReference type="GO" id="GO:0042026">
    <property type="term" value="P:protein refolding"/>
    <property type="evidence" value="ECO:0007669"/>
    <property type="project" value="TreeGrafter"/>
</dbReference>
<dbReference type="Pfam" id="PF01556">
    <property type="entry name" value="DnaJ_C"/>
    <property type="match status" value="1"/>
</dbReference>
<dbReference type="InterPro" id="IPR001623">
    <property type="entry name" value="DnaJ_domain"/>
</dbReference>
<proteinExistence type="predicted"/>
<dbReference type="RefSeq" id="WP_121923548.1">
    <property type="nucleotide sequence ID" value="NZ_REFO01000014.1"/>
</dbReference>
<dbReference type="EMBL" id="REFO01000014">
    <property type="protein sequence ID" value="RMA93109.1"/>
    <property type="molecule type" value="Genomic_DNA"/>
</dbReference>
<dbReference type="SMART" id="SM00271">
    <property type="entry name" value="DnaJ"/>
    <property type="match status" value="1"/>
</dbReference>
<evidence type="ECO:0000256" key="1">
    <source>
        <dbReference type="ARBA" id="ARBA00022705"/>
    </source>
</evidence>
<dbReference type="GO" id="GO:0005737">
    <property type="term" value="C:cytoplasm"/>
    <property type="evidence" value="ECO:0007669"/>
    <property type="project" value="TreeGrafter"/>
</dbReference>
<evidence type="ECO:0000256" key="2">
    <source>
        <dbReference type="ARBA" id="ARBA00022723"/>
    </source>
</evidence>
<dbReference type="GO" id="GO:0031072">
    <property type="term" value="F:heat shock protein binding"/>
    <property type="evidence" value="ECO:0007669"/>
    <property type="project" value="InterPro"/>
</dbReference>
<dbReference type="InterPro" id="IPR008971">
    <property type="entry name" value="HSP40/DnaJ_pept-bd"/>
</dbReference>
<dbReference type="PROSITE" id="PS51188">
    <property type="entry name" value="ZF_CR"/>
    <property type="match status" value="1"/>
</dbReference>
<keyword evidence="7" id="KW-0143">Chaperone</keyword>
<dbReference type="CDD" id="cd10719">
    <property type="entry name" value="DnaJ_zf"/>
    <property type="match status" value="1"/>
</dbReference>
<dbReference type="InterPro" id="IPR002939">
    <property type="entry name" value="DnaJ_C"/>
</dbReference>
<accession>A0A3M0BAB9</accession>
<dbReference type="Proteomes" id="UP000280842">
    <property type="component" value="Unassembled WGS sequence"/>
</dbReference>
<dbReference type="InterPro" id="IPR036410">
    <property type="entry name" value="HSP_DnaJ_Cys-rich_dom_sf"/>
</dbReference>
<dbReference type="Gene3D" id="2.10.230.10">
    <property type="entry name" value="Heat shock protein DnaJ, cysteine-rich domain"/>
    <property type="match status" value="1"/>
</dbReference>
<dbReference type="PROSITE" id="PS00636">
    <property type="entry name" value="DNAJ_1"/>
    <property type="match status" value="1"/>
</dbReference>
<dbReference type="GO" id="GO:0008270">
    <property type="term" value="F:zinc ion binding"/>
    <property type="evidence" value="ECO:0007669"/>
    <property type="project" value="UniProtKB-KW"/>
</dbReference>
<dbReference type="Pfam" id="PF00226">
    <property type="entry name" value="DnaJ"/>
    <property type="match status" value="1"/>
</dbReference>
<dbReference type="PANTHER" id="PTHR43096">
    <property type="entry name" value="DNAJ HOMOLOG 1, MITOCHONDRIAL-RELATED"/>
    <property type="match status" value="1"/>
</dbReference>
<evidence type="ECO:0000313" key="11">
    <source>
        <dbReference type="EMBL" id="RMA93109.1"/>
    </source>
</evidence>
<dbReference type="Gene3D" id="1.10.287.110">
    <property type="entry name" value="DnaJ domain"/>
    <property type="match status" value="1"/>
</dbReference>
<sequence>MDFYKILGIPKNATKDQIKKAFREKAKKYHPDINPEGSEKFKLITKAYETLINDEKRKQYDLTLKNKTIKDKIEQTIENIFSFDRKVNGRNIYVDIELTYEEAFNGTTKLITYERKEICKECEGKGITENSILKECSLCKGKGKLKTPLLNIICPKCKGRKFIILNPCISCGGSGIKKEIKEKKFHIKPFSSDRLSIIVEDLGDEGINGGKNGNLVLNIKLKKHPFFKKKGLDLYADIFLPKEKRFKENFVKIKNLKGEILKVKIPPGLNSGDILKIKNEGFENKGNIYLTLKYI</sequence>
<keyword evidence="4 8" id="KW-0863">Zinc-finger</keyword>
<dbReference type="InterPro" id="IPR001305">
    <property type="entry name" value="HSP_DnaJ_Cys-rich_dom"/>
</dbReference>
<feature type="zinc finger region" description="CR-type" evidence="8">
    <location>
        <begin position="106"/>
        <end position="180"/>
    </location>
</feature>
<evidence type="ECO:0000256" key="8">
    <source>
        <dbReference type="PROSITE-ProRule" id="PRU00546"/>
    </source>
</evidence>
<keyword evidence="12" id="KW-1185">Reference proteome</keyword>
<keyword evidence="5 8" id="KW-0862">Zinc</keyword>